<evidence type="ECO:0000313" key="2">
    <source>
        <dbReference type="Proteomes" id="UP000266673"/>
    </source>
</evidence>
<accession>A0A397V3D9</accession>
<gene>
    <name evidence="1" type="ORF">C2G38_2038130</name>
</gene>
<protein>
    <submittedName>
        <fullName evidence="1">Uncharacterized protein</fullName>
    </submittedName>
</protein>
<proteinExistence type="predicted"/>
<dbReference type="OrthoDB" id="2417900at2759"/>
<evidence type="ECO:0000313" key="1">
    <source>
        <dbReference type="EMBL" id="RIB16980.1"/>
    </source>
</evidence>
<comment type="caution">
    <text evidence="1">The sequence shown here is derived from an EMBL/GenBank/DDBJ whole genome shotgun (WGS) entry which is preliminary data.</text>
</comment>
<dbReference type="AlphaFoldDB" id="A0A397V3D9"/>
<sequence>MESEFIYQTFDKTCTNTDVMEFEHVFETFENNMYNSTMDTIETKCTFGTLNKAFIDNNVVNPKYTLKPHIDSSAVKVGSTFSTFSEARETIERYAAQTSTVIILGKTTRNSDNNDYRQALFVCENKANTMEQMKYIQQNGLGALLQLP</sequence>
<reference evidence="1 2" key="1">
    <citation type="submission" date="2018-06" db="EMBL/GenBank/DDBJ databases">
        <title>Comparative genomics reveals the genomic features of Rhizophagus irregularis, R. cerebriforme, R. diaphanum and Gigaspora rosea, and their symbiotic lifestyle signature.</title>
        <authorList>
            <person name="Morin E."/>
            <person name="San Clemente H."/>
            <person name="Chen E.C.H."/>
            <person name="De La Providencia I."/>
            <person name="Hainaut M."/>
            <person name="Kuo A."/>
            <person name="Kohler A."/>
            <person name="Murat C."/>
            <person name="Tang N."/>
            <person name="Roy S."/>
            <person name="Loubradou J."/>
            <person name="Henrissat B."/>
            <person name="Grigoriev I.V."/>
            <person name="Corradi N."/>
            <person name="Roux C."/>
            <person name="Martin F.M."/>
        </authorList>
    </citation>
    <scope>NUCLEOTIDE SEQUENCE [LARGE SCALE GENOMIC DNA]</scope>
    <source>
        <strain evidence="1 2">DAOM 194757</strain>
    </source>
</reference>
<organism evidence="1 2">
    <name type="scientific">Gigaspora rosea</name>
    <dbReference type="NCBI Taxonomy" id="44941"/>
    <lineage>
        <taxon>Eukaryota</taxon>
        <taxon>Fungi</taxon>
        <taxon>Fungi incertae sedis</taxon>
        <taxon>Mucoromycota</taxon>
        <taxon>Glomeromycotina</taxon>
        <taxon>Glomeromycetes</taxon>
        <taxon>Diversisporales</taxon>
        <taxon>Gigasporaceae</taxon>
        <taxon>Gigaspora</taxon>
    </lineage>
</organism>
<dbReference type="EMBL" id="QKWP01000639">
    <property type="protein sequence ID" value="RIB16980.1"/>
    <property type="molecule type" value="Genomic_DNA"/>
</dbReference>
<keyword evidence="2" id="KW-1185">Reference proteome</keyword>
<dbReference type="Proteomes" id="UP000266673">
    <property type="component" value="Unassembled WGS sequence"/>
</dbReference>
<name>A0A397V3D9_9GLOM</name>